<dbReference type="EMBL" id="FOJY01000006">
    <property type="protein sequence ID" value="SFB00116.1"/>
    <property type="molecule type" value="Genomic_DNA"/>
</dbReference>
<sequence>MIKEKERTKYVTSLIDFGNEGKMKWLGIKECLYVGYIDIRTRYLPENLAKSVVFKNPYTVPIKINYCFHGRCEVLLNSKVTTFVVGDEFAIDYGFSNEDKTSFFYPSADYEGIELIIYPTDELNEFINVMPGYNLISDIIQKFNNRTIPFISIADKRFKRCLEDIKEDIINSDSYDILVIDIIKLLLLLEKISFENDKRRTFCTPSQVEIAKKTLEIITKDLSVRYPASKLALSFGISETSLKNYIKAVFGKGYSDLVNGIRMETAAKLISKGGKSIGEIAELVGFQNQSRFSKAFYKYHKILPMEYKRRNFLL</sequence>
<protein>
    <submittedName>
        <fullName evidence="5">AraC-type DNA-binding protein</fullName>
    </submittedName>
</protein>
<dbReference type="Proteomes" id="UP000198838">
    <property type="component" value="Unassembled WGS sequence"/>
</dbReference>
<dbReference type="InterPro" id="IPR018060">
    <property type="entry name" value="HTH_AraC"/>
</dbReference>
<evidence type="ECO:0000256" key="1">
    <source>
        <dbReference type="ARBA" id="ARBA00023015"/>
    </source>
</evidence>
<dbReference type="RefSeq" id="WP_092871601.1">
    <property type="nucleotide sequence ID" value="NZ_FOJY01000006.1"/>
</dbReference>
<dbReference type="OrthoDB" id="9772607at2"/>
<dbReference type="PANTHER" id="PTHR43280:SF2">
    <property type="entry name" value="HTH-TYPE TRANSCRIPTIONAL REGULATOR EXSA"/>
    <property type="match status" value="1"/>
</dbReference>
<dbReference type="InterPro" id="IPR009057">
    <property type="entry name" value="Homeodomain-like_sf"/>
</dbReference>
<gene>
    <name evidence="5" type="ORF">SAMN05216249_106156</name>
</gene>
<dbReference type="AlphaFoldDB" id="A0A1I0XI63"/>
<reference evidence="5 6" key="1">
    <citation type="submission" date="2016-10" db="EMBL/GenBank/DDBJ databases">
        <authorList>
            <person name="de Groot N.N."/>
        </authorList>
    </citation>
    <scope>NUCLEOTIDE SEQUENCE [LARGE SCALE GENOMIC DNA]</scope>
    <source>
        <strain evidence="5 6">DSM 5522</strain>
    </source>
</reference>
<evidence type="ECO:0000259" key="4">
    <source>
        <dbReference type="PROSITE" id="PS01124"/>
    </source>
</evidence>
<dbReference type="GO" id="GO:0003700">
    <property type="term" value="F:DNA-binding transcription factor activity"/>
    <property type="evidence" value="ECO:0007669"/>
    <property type="project" value="InterPro"/>
</dbReference>
<dbReference type="GO" id="GO:0043565">
    <property type="term" value="F:sequence-specific DNA binding"/>
    <property type="evidence" value="ECO:0007669"/>
    <property type="project" value="InterPro"/>
</dbReference>
<dbReference type="Gene3D" id="1.10.10.60">
    <property type="entry name" value="Homeodomain-like"/>
    <property type="match status" value="1"/>
</dbReference>
<name>A0A1I0XI63_9FIRM</name>
<keyword evidence="2 5" id="KW-0238">DNA-binding</keyword>
<keyword evidence="6" id="KW-1185">Reference proteome</keyword>
<organism evidence="5 6">
    <name type="scientific">Acetitomaculum ruminis DSM 5522</name>
    <dbReference type="NCBI Taxonomy" id="1120918"/>
    <lineage>
        <taxon>Bacteria</taxon>
        <taxon>Bacillati</taxon>
        <taxon>Bacillota</taxon>
        <taxon>Clostridia</taxon>
        <taxon>Lachnospirales</taxon>
        <taxon>Lachnospiraceae</taxon>
        <taxon>Acetitomaculum</taxon>
    </lineage>
</organism>
<evidence type="ECO:0000256" key="3">
    <source>
        <dbReference type="ARBA" id="ARBA00023163"/>
    </source>
</evidence>
<dbReference type="STRING" id="1120918.SAMN05216249_106156"/>
<evidence type="ECO:0000313" key="5">
    <source>
        <dbReference type="EMBL" id="SFB00116.1"/>
    </source>
</evidence>
<feature type="domain" description="HTH araC/xylS-type" evidence="4">
    <location>
        <begin position="212"/>
        <end position="310"/>
    </location>
</feature>
<keyword evidence="3" id="KW-0804">Transcription</keyword>
<keyword evidence="1" id="KW-0805">Transcription regulation</keyword>
<dbReference type="PROSITE" id="PS01124">
    <property type="entry name" value="HTH_ARAC_FAMILY_2"/>
    <property type="match status" value="1"/>
</dbReference>
<evidence type="ECO:0000313" key="6">
    <source>
        <dbReference type="Proteomes" id="UP000198838"/>
    </source>
</evidence>
<evidence type="ECO:0000256" key="2">
    <source>
        <dbReference type="ARBA" id="ARBA00023125"/>
    </source>
</evidence>
<dbReference type="Pfam" id="PF12833">
    <property type="entry name" value="HTH_18"/>
    <property type="match status" value="1"/>
</dbReference>
<dbReference type="SMART" id="SM00342">
    <property type="entry name" value="HTH_ARAC"/>
    <property type="match status" value="1"/>
</dbReference>
<accession>A0A1I0XI63</accession>
<dbReference type="PANTHER" id="PTHR43280">
    <property type="entry name" value="ARAC-FAMILY TRANSCRIPTIONAL REGULATOR"/>
    <property type="match status" value="1"/>
</dbReference>
<proteinExistence type="predicted"/>
<dbReference type="SUPFAM" id="SSF46689">
    <property type="entry name" value="Homeodomain-like"/>
    <property type="match status" value="1"/>
</dbReference>